<sequence length="416" mass="49058">MTIHAADNAPSLFEQLPGKHKLGMRSRFQQVNDNWLGDTNAATTRLKLTSSFLLDDDKQWQLLLEPNYVHAFNDGRYNSVSVKKNTSPIPDPQSFNWNKVNLSYNSDSDWQVILGRQALAFDNERMIGTVEFWQTPQSFDAIKLTYNDHMNWHFQYAYSNKVHRIFGRESTASIPENDIRYQDFLSGALAQRPVNEWGEHKLNSHLFNLSYKTDNNLNIVLYDYLIDNRDQPGFSTNTLGLRISDEFKPKKIKYRYTFEFAQQKNAYDNPGNFHTWYNLLEASIQYKSHIFQLNQEVFSQDKWHGFFTPLGSNHKFQGWADAFNGYNTSAGLRDQYVTYRGRKNKLRWRVVWHKFKSYQHGDDIGNEVNVELAYRLTRKWQFKLIYADYRAQQGSIYFARVRHDLSTWFASIAYNI</sequence>
<dbReference type="RefSeq" id="WP_274052883.1">
    <property type="nucleotide sequence ID" value="NZ_CP059693.1"/>
</dbReference>
<evidence type="ECO:0000259" key="1">
    <source>
        <dbReference type="Pfam" id="PF13372"/>
    </source>
</evidence>
<dbReference type="Pfam" id="PF13372">
    <property type="entry name" value="Alginate_exp"/>
    <property type="match status" value="1"/>
</dbReference>
<evidence type="ECO:0000313" key="2">
    <source>
        <dbReference type="EMBL" id="WDE12606.1"/>
    </source>
</evidence>
<dbReference type="Proteomes" id="UP001215231">
    <property type="component" value="Chromosome"/>
</dbReference>
<accession>A0ABY7VGN5</accession>
<dbReference type="InterPro" id="IPR025388">
    <property type="entry name" value="Alginate_export_dom"/>
</dbReference>
<organism evidence="2 3">
    <name type="scientific">Thalassomonas haliotis</name>
    <dbReference type="NCBI Taxonomy" id="485448"/>
    <lineage>
        <taxon>Bacteria</taxon>
        <taxon>Pseudomonadati</taxon>
        <taxon>Pseudomonadota</taxon>
        <taxon>Gammaproteobacteria</taxon>
        <taxon>Alteromonadales</taxon>
        <taxon>Colwelliaceae</taxon>
        <taxon>Thalassomonas</taxon>
    </lineage>
</organism>
<dbReference type="EMBL" id="CP059693">
    <property type="protein sequence ID" value="WDE12606.1"/>
    <property type="molecule type" value="Genomic_DNA"/>
</dbReference>
<name>A0ABY7VGN5_9GAMM</name>
<feature type="domain" description="Alginate export" evidence="1">
    <location>
        <begin position="24"/>
        <end position="243"/>
    </location>
</feature>
<protein>
    <recommendedName>
        <fullName evidence="1">Alginate export domain-containing protein</fullName>
    </recommendedName>
</protein>
<reference evidence="2 3" key="1">
    <citation type="journal article" date="2022" name="Mar. Drugs">
        <title>Bioassay-Guided Fractionation Leads to the Detection of Cholic Acid Generated by the Rare Thalassomonas sp.</title>
        <authorList>
            <person name="Pheiffer F."/>
            <person name="Schneider Y.K."/>
            <person name="Hansen E.H."/>
            <person name="Andersen J.H."/>
            <person name="Isaksson J."/>
            <person name="Busche T."/>
            <person name="R C."/>
            <person name="Kalinowski J."/>
            <person name="Zyl L.V."/>
            <person name="Trindade M."/>
        </authorList>
    </citation>
    <scope>NUCLEOTIDE SEQUENCE [LARGE SCALE GENOMIC DNA]</scope>
    <source>
        <strain evidence="2 3">A5K-61T</strain>
    </source>
</reference>
<keyword evidence="3" id="KW-1185">Reference proteome</keyword>
<proteinExistence type="predicted"/>
<gene>
    <name evidence="2" type="ORF">H3N35_03765</name>
</gene>
<evidence type="ECO:0000313" key="3">
    <source>
        <dbReference type="Proteomes" id="UP001215231"/>
    </source>
</evidence>